<evidence type="ECO:0000256" key="1">
    <source>
        <dbReference type="SAM" id="SignalP"/>
    </source>
</evidence>
<name>A0A8S4S5K7_9NEOP</name>
<keyword evidence="3" id="KW-1185">Reference proteome</keyword>
<comment type="caution">
    <text evidence="2">The sequence shown here is derived from an EMBL/GenBank/DDBJ whole genome shotgun (WGS) entry which is preliminary data.</text>
</comment>
<gene>
    <name evidence="2" type="primary">jg6427</name>
    <name evidence="2" type="ORF">PAEG_LOCUS22531</name>
</gene>
<accession>A0A8S4S5K7</accession>
<dbReference type="Proteomes" id="UP000838756">
    <property type="component" value="Unassembled WGS sequence"/>
</dbReference>
<feature type="chain" id="PRO_5035921956" evidence="1">
    <location>
        <begin position="26"/>
        <end position="99"/>
    </location>
</feature>
<sequence length="99" mass="11022">MEKGLSIAYTTVLALVGVLLRYCSGTPLTETRASGAQGGFVSADIRWWSCVCVRKRSRGSFVRRMQFKCSSNSNSNASEPGRLVMQIWKERAKLEKSTK</sequence>
<keyword evidence="1" id="KW-0732">Signal</keyword>
<proteinExistence type="predicted"/>
<protein>
    <submittedName>
        <fullName evidence="2">Jg6427 protein</fullName>
    </submittedName>
</protein>
<reference evidence="2" key="1">
    <citation type="submission" date="2022-03" db="EMBL/GenBank/DDBJ databases">
        <authorList>
            <person name="Lindestad O."/>
        </authorList>
    </citation>
    <scope>NUCLEOTIDE SEQUENCE</scope>
</reference>
<dbReference type="AlphaFoldDB" id="A0A8S4S5K7"/>
<evidence type="ECO:0000313" key="3">
    <source>
        <dbReference type="Proteomes" id="UP000838756"/>
    </source>
</evidence>
<evidence type="ECO:0000313" key="2">
    <source>
        <dbReference type="EMBL" id="CAH2253480.1"/>
    </source>
</evidence>
<dbReference type="EMBL" id="CAKXAJ010026057">
    <property type="protein sequence ID" value="CAH2253480.1"/>
    <property type="molecule type" value="Genomic_DNA"/>
</dbReference>
<organism evidence="2 3">
    <name type="scientific">Pararge aegeria aegeria</name>
    <dbReference type="NCBI Taxonomy" id="348720"/>
    <lineage>
        <taxon>Eukaryota</taxon>
        <taxon>Metazoa</taxon>
        <taxon>Ecdysozoa</taxon>
        <taxon>Arthropoda</taxon>
        <taxon>Hexapoda</taxon>
        <taxon>Insecta</taxon>
        <taxon>Pterygota</taxon>
        <taxon>Neoptera</taxon>
        <taxon>Endopterygota</taxon>
        <taxon>Lepidoptera</taxon>
        <taxon>Glossata</taxon>
        <taxon>Ditrysia</taxon>
        <taxon>Papilionoidea</taxon>
        <taxon>Nymphalidae</taxon>
        <taxon>Satyrinae</taxon>
        <taxon>Satyrini</taxon>
        <taxon>Parargina</taxon>
        <taxon>Pararge</taxon>
    </lineage>
</organism>
<feature type="signal peptide" evidence="1">
    <location>
        <begin position="1"/>
        <end position="25"/>
    </location>
</feature>